<reference evidence="2 3" key="1">
    <citation type="submission" date="2023-06" db="EMBL/GenBank/DDBJ databases">
        <authorList>
            <person name="Wei X."/>
            <person name="Chen Y."/>
        </authorList>
    </citation>
    <scope>NUCLEOTIDE SEQUENCE [LARGE SCALE GENOMIC DNA]</scope>
</reference>
<proteinExistence type="predicted"/>
<accession>A0AA51N411</accession>
<dbReference type="Pfam" id="PF13392">
    <property type="entry name" value="HNH_3"/>
    <property type="match status" value="1"/>
</dbReference>
<evidence type="ECO:0000313" key="3">
    <source>
        <dbReference type="Proteomes" id="UP001250007"/>
    </source>
</evidence>
<dbReference type="InterPro" id="IPR044925">
    <property type="entry name" value="His-Me_finger_sf"/>
</dbReference>
<dbReference type="SUPFAM" id="SSF54060">
    <property type="entry name" value="His-Me finger endonucleases"/>
    <property type="match status" value="1"/>
</dbReference>
<sequence>MTDCILHTGCTTKGGYGLVGYKGKTQLAHRVAYIKSKGEIPTGMVIMHTCDNPLCINPEHLVAGTQRDNRMDCVTKGRANASRGEEHYGAKLTEAIVREIRASNLTNTELSEMYGIHRRTISDARCGKTWRHI</sequence>
<dbReference type="Proteomes" id="UP001250007">
    <property type="component" value="Segment"/>
</dbReference>
<name>A0AA51N411_9CAUD</name>
<dbReference type="Gene3D" id="3.90.75.10">
    <property type="entry name" value="Homing Intron 3 (I-ppo) Encoded Endonuclease, Chain A"/>
    <property type="match status" value="1"/>
</dbReference>
<keyword evidence="3" id="KW-1185">Reference proteome</keyword>
<evidence type="ECO:0000259" key="1">
    <source>
        <dbReference type="Pfam" id="PF13392"/>
    </source>
</evidence>
<dbReference type="InterPro" id="IPR003615">
    <property type="entry name" value="HNH_nuc"/>
</dbReference>
<dbReference type="InterPro" id="IPR044930">
    <property type="entry name" value="Homing_endonuclease_His-Me"/>
</dbReference>
<dbReference type="GO" id="GO:0004519">
    <property type="term" value="F:endonuclease activity"/>
    <property type="evidence" value="ECO:0007669"/>
    <property type="project" value="InterPro"/>
</dbReference>
<feature type="domain" description="HNH nuclease" evidence="1">
    <location>
        <begin position="27"/>
        <end position="70"/>
    </location>
</feature>
<protein>
    <recommendedName>
        <fullName evidence="1">HNH nuclease domain-containing protein</fullName>
    </recommendedName>
</protein>
<dbReference type="EMBL" id="OR204652">
    <property type="protein sequence ID" value="WMM35728.1"/>
    <property type="molecule type" value="Genomic_DNA"/>
</dbReference>
<evidence type="ECO:0000313" key="2">
    <source>
        <dbReference type="EMBL" id="WMM35728.1"/>
    </source>
</evidence>
<organism evidence="2 3">
    <name type="scientific">Escherichia phage pO111</name>
    <dbReference type="NCBI Taxonomy" id="3072193"/>
    <lineage>
        <taxon>Viruses</taxon>
        <taxon>Duplodnaviria</taxon>
        <taxon>Heunggongvirae</taxon>
        <taxon>Uroviricota</taxon>
        <taxon>Caudoviricetes</taxon>
        <taxon>Autographivirales</taxon>
        <taxon>Autotranscriptaviridae</taxon>
        <taxon>Studiervirinae</taxon>
        <taxon>Teseptimavirus</taxon>
        <taxon>Teseptimavirus pO111</taxon>
    </lineage>
</organism>